<dbReference type="PANTHER" id="PTHR43095">
    <property type="entry name" value="SUGAR KINASE"/>
    <property type="match status" value="1"/>
</dbReference>
<evidence type="ECO:0000256" key="4">
    <source>
        <dbReference type="RuleBase" id="RU003733"/>
    </source>
</evidence>
<accession>A0A5J6N4V8</accession>
<dbReference type="Proteomes" id="UP000325797">
    <property type="component" value="Chromosome"/>
</dbReference>
<dbReference type="GO" id="GO:0016301">
    <property type="term" value="F:kinase activity"/>
    <property type="evidence" value="ECO:0007669"/>
    <property type="project" value="UniProtKB-KW"/>
</dbReference>
<evidence type="ECO:0000313" key="8">
    <source>
        <dbReference type="Proteomes" id="UP000325797"/>
    </source>
</evidence>
<evidence type="ECO:0000256" key="1">
    <source>
        <dbReference type="ARBA" id="ARBA00009156"/>
    </source>
</evidence>
<dbReference type="CDD" id="cd07808">
    <property type="entry name" value="ASKHA_NBD_FGGY_EcXK-like"/>
    <property type="match status" value="1"/>
</dbReference>
<evidence type="ECO:0000259" key="6">
    <source>
        <dbReference type="Pfam" id="PF02782"/>
    </source>
</evidence>
<sequence>MGLLLGIDLGSQSLKAVLLDERLALKGSGRRSYAIDFPRPGWAEQDPRAWENALGPAIADALAAVGCSPGDVAALGIAGQLDGCIPVDAKGHFSHPALIWMDRRADASLNRVRHRLGTRRVRTLTGANLDGTHMAPKMRWLIDETEAGRRAALFHQPVTYMVERLTGVRAIDHGLASTSLVYGLIEGGWVPELMAAFDLQPKLLPPLRRSEDRAGRLHGEGARLTGLPAGIPVAVGTGDDFSTPLGGGVMQPGIVADVLGTAEVVGALDREPRIDPSALTETHRYVGDRFHYIENPGWVSGGALEWLRATLGIADFASFDRLAAAVPAGAEGLLFLPALNGAMTPEWIAGARGCFYGLTPAHGPGHLARAVLEGNAFGLKDVVMALRAMGVAADRLRLLGGGARSDLWAQIRADATGLPAERARLADASAVGAAILGGVAAGILPDLAGAAALMNADGPVIEPDPARHRLYGELHGRYRQLFQSLKPMYGDGTP</sequence>
<dbReference type="OrthoDB" id="9805576at2"/>
<dbReference type="InterPro" id="IPR018483">
    <property type="entry name" value="Carb_kinase_FGGY_CS"/>
</dbReference>
<dbReference type="GO" id="GO:0005975">
    <property type="term" value="P:carbohydrate metabolic process"/>
    <property type="evidence" value="ECO:0007669"/>
    <property type="project" value="InterPro"/>
</dbReference>
<evidence type="ECO:0000259" key="5">
    <source>
        <dbReference type="Pfam" id="PF00370"/>
    </source>
</evidence>
<dbReference type="Gene3D" id="3.30.420.40">
    <property type="match status" value="2"/>
</dbReference>
<proteinExistence type="inferred from homology"/>
<evidence type="ECO:0000313" key="7">
    <source>
        <dbReference type="EMBL" id="QEX24879.1"/>
    </source>
</evidence>
<dbReference type="InterPro" id="IPR043129">
    <property type="entry name" value="ATPase_NBD"/>
</dbReference>
<reference evidence="7 8" key="1">
    <citation type="submission" date="2019-08" db="EMBL/GenBank/DDBJ databases">
        <title>Hyperibacter terrae gen. nov., sp. nov. and Hyperibacter viscosus sp. nov., two new members in the family Rhodospirillaceae isolated from the rhizosphere of Hypericum perforatum.</title>
        <authorList>
            <person name="Noviana Z."/>
        </authorList>
    </citation>
    <scope>NUCLEOTIDE SEQUENCE [LARGE SCALE GENOMIC DNA]</scope>
    <source>
        <strain evidence="7 8">R5959</strain>
    </source>
</reference>
<gene>
    <name evidence="7" type="ORF">FRZ61_48210</name>
</gene>
<dbReference type="Pfam" id="PF00370">
    <property type="entry name" value="FGGY_N"/>
    <property type="match status" value="1"/>
</dbReference>
<dbReference type="InterPro" id="IPR000577">
    <property type="entry name" value="Carb_kinase_FGGY"/>
</dbReference>
<keyword evidence="3 4" id="KW-0418">Kinase</keyword>
<feature type="domain" description="Carbohydrate kinase FGGY C-terminal" evidence="6">
    <location>
        <begin position="258"/>
        <end position="441"/>
    </location>
</feature>
<dbReference type="PIRSF" id="PIRSF000538">
    <property type="entry name" value="GlpK"/>
    <property type="match status" value="1"/>
</dbReference>
<feature type="domain" description="Carbohydrate kinase FGGY N-terminal" evidence="5">
    <location>
        <begin position="4"/>
        <end position="246"/>
    </location>
</feature>
<dbReference type="InterPro" id="IPR050406">
    <property type="entry name" value="FGGY_Carb_Kinase"/>
</dbReference>
<comment type="similarity">
    <text evidence="1 4">Belongs to the FGGY kinase family.</text>
</comment>
<keyword evidence="8" id="KW-1185">Reference proteome</keyword>
<dbReference type="InterPro" id="IPR018484">
    <property type="entry name" value="FGGY_N"/>
</dbReference>
<organism evidence="7 8">
    <name type="scientific">Hypericibacter adhaerens</name>
    <dbReference type="NCBI Taxonomy" id="2602016"/>
    <lineage>
        <taxon>Bacteria</taxon>
        <taxon>Pseudomonadati</taxon>
        <taxon>Pseudomonadota</taxon>
        <taxon>Alphaproteobacteria</taxon>
        <taxon>Rhodospirillales</taxon>
        <taxon>Dongiaceae</taxon>
        <taxon>Hypericibacter</taxon>
    </lineage>
</organism>
<dbReference type="RefSeq" id="WP_151120136.1">
    <property type="nucleotide sequence ID" value="NZ_CP042582.1"/>
</dbReference>
<keyword evidence="2 4" id="KW-0808">Transferase</keyword>
<dbReference type="PANTHER" id="PTHR43095:SF5">
    <property type="entry name" value="XYLULOSE KINASE"/>
    <property type="match status" value="1"/>
</dbReference>
<dbReference type="EMBL" id="CP042582">
    <property type="protein sequence ID" value="QEX24879.1"/>
    <property type="molecule type" value="Genomic_DNA"/>
</dbReference>
<dbReference type="SUPFAM" id="SSF53067">
    <property type="entry name" value="Actin-like ATPase domain"/>
    <property type="match status" value="2"/>
</dbReference>
<dbReference type="GO" id="GO:0016773">
    <property type="term" value="F:phosphotransferase activity, alcohol group as acceptor"/>
    <property type="evidence" value="ECO:0007669"/>
    <property type="project" value="InterPro"/>
</dbReference>
<evidence type="ECO:0000256" key="2">
    <source>
        <dbReference type="ARBA" id="ARBA00022679"/>
    </source>
</evidence>
<evidence type="ECO:0000256" key="3">
    <source>
        <dbReference type="ARBA" id="ARBA00022777"/>
    </source>
</evidence>
<dbReference type="AlphaFoldDB" id="A0A5J6N4V8"/>
<protein>
    <submittedName>
        <fullName evidence="7">Xylulokinase</fullName>
    </submittedName>
</protein>
<name>A0A5J6N4V8_9PROT</name>
<dbReference type="InterPro" id="IPR018485">
    <property type="entry name" value="FGGY_C"/>
</dbReference>
<dbReference type="PROSITE" id="PS00445">
    <property type="entry name" value="FGGY_KINASES_2"/>
    <property type="match status" value="1"/>
</dbReference>
<dbReference type="KEGG" id="hadh:FRZ61_48210"/>
<dbReference type="Pfam" id="PF02782">
    <property type="entry name" value="FGGY_C"/>
    <property type="match status" value="1"/>
</dbReference>